<dbReference type="AlphaFoldDB" id="A0A6H1Q3E5"/>
<dbReference type="KEGG" id="peg:E5R92_05885"/>
<reference evidence="2 3" key="1">
    <citation type="journal article" date="2020" name="Nat. Microbiol.">
        <title>Lysogenic host-virus interactions in SAR11 marine bacteria.</title>
        <authorList>
            <person name="Morris R.M."/>
            <person name="Cain K.R."/>
            <person name="Hvorecny K.L."/>
            <person name="Kollman J.M."/>
        </authorList>
    </citation>
    <scope>NUCLEOTIDE SEQUENCE [LARGE SCALE GENOMIC DNA]</scope>
    <source>
        <strain evidence="2 3">NP1</strain>
    </source>
</reference>
<dbReference type="Proteomes" id="UP000501094">
    <property type="component" value="Chromosome"/>
</dbReference>
<keyword evidence="1" id="KW-0732">Signal</keyword>
<protein>
    <recommendedName>
        <fullName evidence="4">Esterase</fullName>
    </recommendedName>
</protein>
<dbReference type="EMBL" id="CP038852">
    <property type="protein sequence ID" value="QIZ21311.1"/>
    <property type="molecule type" value="Genomic_DNA"/>
</dbReference>
<keyword evidence="3" id="KW-1185">Reference proteome</keyword>
<gene>
    <name evidence="2" type="ORF">E5R92_05885</name>
</gene>
<evidence type="ECO:0008006" key="4">
    <source>
        <dbReference type="Google" id="ProtNLM"/>
    </source>
</evidence>
<sequence length="338" mass="38386">MKKIFFITIFLLSLNTFAEARECKSGHINGDAFIYSDGKKVKVIKGTDIPNPANKIIIIFNKGGWKVKQGQDSGECKNHIPKQLGQISGTKIKGKELVLFINGRLHKAGGADGYACGWKFKGAFHQPWYDCIFENWGIPNRVNVNKEIIDELVAKGTPRNQIFMSGLSCGGIDTLRHKGLHPEDFNATISFMPNCWDRKPDTPLRKMQIDELKSFKKIDALVFTSPVDGEPDWHSNSEWMKKDLKNIPGLQWVDTPGHTGKDITINGKKCKIADKMKGGWEEAWPEGKEKLTSDKKFIKVDKKLYKEMKKKAAGHYLISYSCFNYYHPKIIEYINSKI</sequence>
<evidence type="ECO:0000256" key="1">
    <source>
        <dbReference type="SAM" id="SignalP"/>
    </source>
</evidence>
<feature type="chain" id="PRO_5026132940" description="Esterase" evidence="1">
    <location>
        <begin position="21"/>
        <end position="338"/>
    </location>
</feature>
<proteinExistence type="predicted"/>
<evidence type="ECO:0000313" key="2">
    <source>
        <dbReference type="EMBL" id="QIZ21311.1"/>
    </source>
</evidence>
<dbReference type="SUPFAM" id="SSF53474">
    <property type="entry name" value="alpha/beta-Hydrolases"/>
    <property type="match status" value="1"/>
</dbReference>
<organism evidence="2 3">
    <name type="scientific">Candidatus Pelagibacter giovannonii</name>
    <dbReference type="NCBI Taxonomy" id="2563896"/>
    <lineage>
        <taxon>Bacteria</taxon>
        <taxon>Pseudomonadati</taxon>
        <taxon>Pseudomonadota</taxon>
        <taxon>Alphaproteobacteria</taxon>
        <taxon>Candidatus Pelagibacterales</taxon>
        <taxon>Candidatus Pelagibacteraceae</taxon>
        <taxon>Candidatus Pelagibacter</taxon>
    </lineage>
</organism>
<accession>A0A6H1Q3E5</accession>
<dbReference type="RefSeq" id="WP_168607167.1">
    <property type="nucleotide sequence ID" value="NZ_CP038852.1"/>
</dbReference>
<dbReference type="Gene3D" id="3.40.50.1820">
    <property type="entry name" value="alpha/beta hydrolase"/>
    <property type="match status" value="1"/>
</dbReference>
<dbReference type="InterPro" id="IPR029058">
    <property type="entry name" value="AB_hydrolase_fold"/>
</dbReference>
<evidence type="ECO:0000313" key="3">
    <source>
        <dbReference type="Proteomes" id="UP000501094"/>
    </source>
</evidence>
<name>A0A6H1Q3E5_9PROT</name>
<feature type="signal peptide" evidence="1">
    <location>
        <begin position="1"/>
        <end position="20"/>
    </location>
</feature>